<organism evidence="4 5">
    <name type="scientific">Aliiroseovarius salicola</name>
    <dbReference type="NCBI Taxonomy" id="3009082"/>
    <lineage>
        <taxon>Bacteria</taxon>
        <taxon>Pseudomonadati</taxon>
        <taxon>Pseudomonadota</taxon>
        <taxon>Alphaproteobacteria</taxon>
        <taxon>Rhodobacterales</taxon>
        <taxon>Paracoccaceae</taxon>
        <taxon>Aliiroseovarius</taxon>
    </lineage>
</organism>
<sequence length="350" mass="37706">MRNQGIDIARFFAFAGMVLVNFRITAEVTTGGGWGGADVVSDWALDWPAILTGYLEGRAAALFVILAGVGVALGTPAWHLTLRRAIFLFGIGMANMLIFDADILHFYTFYFLVGAAFLSVSNRTLLLVAAGFVVIGALAQALLDYSVGWNWDSLTYADVWTLPGFLRHTLYNGWYPVFPWAGFLLFGLWLGRLKLTRVPVQLGLLIGGAVIAAATELLSQSLIELPEWGDLMGTTPIPPGPLFMIAAGATATAALGAILLITPLLCLIRLELIFVAPGRITLSLYVAHILIGMGLLEALGLLDGQMTSFGIFAYSMGFVASAALFAGIWLRIFRRGPIEALMRITTEGKT</sequence>
<accession>A0ABT4W1H5</accession>
<dbReference type="InterPro" id="IPR007349">
    <property type="entry name" value="DUF418"/>
</dbReference>
<evidence type="ECO:0000313" key="5">
    <source>
        <dbReference type="Proteomes" id="UP001528040"/>
    </source>
</evidence>
<dbReference type="RefSeq" id="WP_271053556.1">
    <property type="nucleotide sequence ID" value="NZ_JAQIIO010000003.1"/>
</dbReference>
<feature type="transmembrane region" description="Helical" evidence="1">
    <location>
        <begin position="125"/>
        <end position="143"/>
    </location>
</feature>
<reference evidence="4 5" key="1">
    <citation type="submission" date="2023-01" db="EMBL/GenBank/DDBJ databases">
        <authorList>
            <person name="Yoon J.-W."/>
        </authorList>
    </citation>
    <scope>NUCLEOTIDE SEQUENCE [LARGE SCALE GENOMIC DNA]</scope>
    <source>
        <strain evidence="4 5">KMU-50</strain>
    </source>
</reference>
<comment type="caution">
    <text evidence="4">The sequence shown here is derived from an EMBL/GenBank/DDBJ whole genome shotgun (WGS) entry which is preliminary data.</text>
</comment>
<feature type="transmembrane region" description="Helical" evidence="1">
    <location>
        <begin position="173"/>
        <end position="190"/>
    </location>
</feature>
<feature type="domain" description="Heparan-alpha-glucosaminide N-acetyltransferase catalytic" evidence="3">
    <location>
        <begin position="2"/>
        <end position="197"/>
    </location>
</feature>
<dbReference type="PANTHER" id="PTHR30590">
    <property type="entry name" value="INNER MEMBRANE PROTEIN"/>
    <property type="match status" value="1"/>
</dbReference>
<evidence type="ECO:0000313" key="4">
    <source>
        <dbReference type="EMBL" id="MDA5093850.1"/>
    </source>
</evidence>
<dbReference type="InterPro" id="IPR012429">
    <property type="entry name" value="HGSNAT_cat"/>
</dbReference>
<dbReference type="PANTHER" id="PTHR30590:SF3">
    <property type="entry name" value="HYPOTHETICAL MEMBRANE SPANNING PROTEIN"/>
    <property type="match status" value="1"/>
</dbReference>
<keyword evidence="1" id="KW-1133">Transmembrane helix</keyword>
<protein>
    <submittedName>
        <fullName evidence="4">DUF418 domain-containing protein</fullName>
    </submittedName>
</protein>
<evidence type="ECO:0000259" key="2">
    <source>
        <dbReference type="Pfam" id="PF04235"/>
    </source>
</evidence>
<evidence type="ECO:0000256" key="1">
    <source>
        <dbReference type="SAM" id="Phobius"/>
    </source>
</evidence>
<dbReference type="Pfam" id="PF07786">
    <property type="entry name" value="HGSNAT_cat"/>
    <property type="match status" value="1"/>
</dbReference>
<evidence type="ECO:0000259" key="3">
    <source>
        <dbReference type="Pfam" id="PF07786"/>
    </source>
</evidence>
<keyword evidence="5" id="KW-1185">Reference proteome</keyword>
<feature type="domain" description="DUF418" evidence="2">
    <location>
        <begin position="243"/>
        <end position="348"/>
    </location>
</feature>
<name>A0ABT4W1H5_9RHOB</name>
<feature type="transmembrane region" description="Helical" evidence="1">
    <location>
        <begin position="243"/>
        <end position="268"/>
    </location>
</feature>
<dbReference type="InterPro" id="IPR052529">
    <property type="entry name" value="Bact_Transport_Assoc"/>
</dbReference>
<feature type="transmembrane region" description="Helical" evidence="1">
    <location>
        <begin position="202"/>
        <end position="223"/>
    </location>
</feature>
<dbReference type="EMBL" id="JAQIIO010000003">
    <property type="protein sequence ID" value="MDA5093850.1"/>
    <property type="molecule type" value="Genomic_DNA"/>
</dbReference>
<keyword evidence="1" id="KW-0812">Transmembrane</keyword>
<gene>
    <name evidence="4" type="ORF">O2N63_07100</name>
</gene>
<proteinExistence type="predicted"/>
<dbReference type="Pfam" id="PF04235">
    <property type="entry name" value="DUF418"/>
    <property type="match status" value="1"/>
</dbReference>
<feature type="transmembrane region" description="Helical" evidence="1">
    <location>
        <begin position="86"/>
        <end position="113"/>
    </location>
</feature>
<dbReference type="Proteomes" id="UP001528040">
    <property type="component" value="Unassembled WGS sequence"/>
</dbReference>
<feature type="transmembrane region" description="Helical" evidence="1">
    <location>
        <begin position="280"/>
        <end position="299"/>
    </location>
</feature>
<feature type="transmembrane region" description="Helical" evidence="1">
    <location>
        <begin position="59"/>
        <end position="80"/>
    </location>
</feature>
<feature type="transmembrane region" description="Helical" evidence="1">
    <location>
        <begin position="311"/>
        <end position="333"/>
    </location>
</feature>
<keyword evidence="1" id="KW-0472">Membrane</keyword>